<evidence type="ECO:0000313" key="2">
    <source>
        <dbReference type="Proteomes" id="UP000199245"/>
    </source>
</evidence>
<dbReference type="Proteomes" id="UP000199245">
    <property type="component" value="Unassembled WGS sequence"/>
</dbReference>
<sequence length="102" mass="11009">MAVVVQYVVKPNPGGDLAGILELAKESAGLWRKHGGKPRFWSVAVGEAGNFVFSVNFETFSAYGAAVDKLNADPAFQTWQAKRLKAGLTTLVRANMAIEIEL</sequence>
<dbReference type="RefSeq" id="WP_157340985.1">
    <property type="nucleotide sequence ID" value="NZ_FMZW01000001.1"/>
</dbReference>
<name>A0A1G6JAX0_9BRAD</name>
<dbReference type="EMBL" id="FMZW01000001">
    <property type="protein sequence ID" value="SDC15555.1"/>
    <property type="molecule type" value="Genomic_DNA"/>
</dbReference>
<dbReference type="Gene3D" id="3.30.70.100">
    <property type="match status" value="1"/>
</dbReference>
<gene>
    <name evidence="1" type="ORF">SAMN05216337_1001387</name>
</gene>
<dbReference type="AlphaFoldDB" id="A0A1G6JAX0"/>
<protein>
    <recommendedName>
        <fullName evidence="3">NIPSNAP domain-containing protein</fullName>
    </recommendedName>
</protein>
<evidence type="ECO:0008006" key="3">
    <source>
        <dbReference type="Google" id="ProtNLM"/>
    </source>
</evidence>
<proteinExistence type="predicted"/>
<organism evidence="1 2">
    <name type="scientific">Bradyrhizobium brasilense</name>
    <dbReference type="NCBI Taxonomy" id="1419277"/>
    <lineage>
        <taxon>Bacteria</taxon>
        <taxon>Pseudomonadati</taxon>
        <taxon>Pseudomonadota</taxon>
        <taxon>Alphaproteobacteria</taxon>
        <taxon>Hyphomicrobiales</taxon>
        <taxon>Nitrobacteraceae</taxon>
        <taxon>Bradyrhizobium</taxon>
    </lineage>
</organism>
<accession>A0A1G6JAX0</accession>
<evidence type="ECO:0000313" key="1">
    <source>
        <dbReference type="EMBL" id="SDC15555.1"/>
    </source>
</evidence>
<reference evidence="1 2" key="1">
    <citation type="submission" date="2016-10" db="EMBL/GenBank/DDBJ databases">
        <authorList>
            <person name="de Groot N.N."/>
        </authorList>
    </citation>
    <scope>NUCLEOTIDE SEQUENCE [LARGE SCALE GENOMIC DNA]</scope>
    <source>
        <strain evidence="1 2">R5</strain>
    </source>
</reference>